<accession>A0A1M7YLH9</accession>
<dbReference type="STRING" id="1121416.SAMN02745220_05151"/>
<protein>
    <recommendedName>
        <fullName evidence="3">SpoIIAA-like</fullName>
    </recommendedName>
</protein>
<keyword evidence="2" id="KW-1185">Reference proteome</keyword>
<dbReference type="AlphaFoldDB" id="A0A1M7YLH9"/>
<evidence type="ECO:0008006" key="3">
    <source>
        <dbReference type="Google" id="ProtNLM"/>
    </source>
</evidence>
<evidence type="ECO:0000313" key="1">
    <source>
        <dbReference type="EMBL" id="SHO53485.1"/>
    </source>
</evidence>
<gene>
    <name evidence="1" type="ORF">SAMN02745220_05151</name>
</gene>
<evidence type="ECO:0000313" key="2">
    <source>
        <dbReference type="Proteomes" id="UP000184603"/>
    </source>
</evidence>
<dbReference type="EMBL" id="FRFE01000057">
    <property type="protein sequence ID" value="SHO53485.1"/>
    <property type="molecule type" value="Genomic_DNA"/>
</dbReference>
<proteinExistence type="predicted"/>
<dbReference type="Proteomes" id="UP000184603">
    <property type="component" value="Unassembled WGS sequence"/>
</dbReference>
<dbReference type="OrthoDB" id="7877306at2"/>
<reference evidence="1 2" key="1">
    <citation type="submission" date="2016-12" db="EMBL/GenBank/DDBJ databases">
        <authorList>
            <person name="Song W.-J."/>
            <person name="Kurnit D.M."/>
        </authorList>
    </citation>
    <scope>NUCLEOTIDE SEQUENCE [LARGE SCALE GENOMIC DNA]</scope>
    <source>
        <strain evidence="1 2">DSM 18488</strain>
    </source>
</reference>
<dbReference type="RefSeq" id="WP_073617063.1">
    <property type="nucleotide sequence ID" value="NZ_FRFE01000057.1"/>
</dbReference>
<name>A0A1M7YLH9_9BACT</name>
<organism evidence="1 2">
    <name type="scientific">Desulfopila aestuarii DSM 18488</name>
    <dbReference type="NCBI Taxonomy" id="1121416"/>
    <lineage>
        <taxon>Bacteria</taxon>
        <taxon>Pseudomonadati</taxon>
        <taxon>Thermodesulfobacteriota</taxon>
        <taxon>Desulfobulbia</taxon>
        <taxon>Desulfobulbales</taxon>
        <taxon>Desulfocapsaceae</taxon>
        <taxon>Desulfopila</taxon>
    </lineage>
</organism>
<sequence>MGILFNSFKEQNYFLSKWSGKITDREMLDEYARFFSSEDWVPGMNELSDVAEVDMTDISPTGVLDLKVYTEKTYSEHNVDKMKTAIYCSDALPYGIATVYQSLAEDSPEDVRVFLDFDEAKEWLL</sequence>